<dbReference type="Proteomes" id="UP000008694">
    <property type="component" value="Unassembled WGS sequence"/>
</dbReference>
<evidence type="ECO:0000313" key="9">
    <source>
        <dbReference type="Proteomes" id="UP000008694"/>
    </source>
</evidence>
<dbReference type="HOGENOM" id="CLU_010628_0_0_1"/>
<dbReference type="InterPro" id="IPR016266">
    <property type="entry name" value="POLE2"/>
</dbReference>
<gene>
    <name evidence="8" type="ORF">ARALYDRAFT_902197</name>
</gene>
<dbReference type="Gramene" id="scaffold_401698.1">
    <property type="protein sequence ID" value="scaffold_401698.1"/>
    <property type="gene ID" value="scaffold_401698.1"/>
</dbReference>
<dbReference type="eggNOG" id="KOG3818">
    <property type="taxonomic scope" value="Eukaryota"/>
</dbReference>
<reference evidence="9" key="1">
    <citation type="journal article" date="2011" name="Nat. Genet.">
        <title>The Arabidopsis lyrata genome sequence and the basis of rapid genome size change.</title>
        <authorList>
            <person name="Hu T.T."/>
            <person name="Pattyn P."/>
            <person name="Bakker E.G."/>
            <person name="Cao J."/>
            <person name="Cheng J.-F."/>
            <person name="Clark R.M."/>
            <person name="Fahlgren N."/>
            <person name="Fawcett J.A."/>
            <person name="Grimwood J."/>
            <person name="Gundlach H."/>
            <person name="Haberer G."/>
            <person name="Hollister J.D."/>
            <person name="Ossowski S."/>
            <person name="Ottilar R.P."/>
            <person name="Salamov A.A."/>
            <person name="Schneeberger K."/>
            <person name="Spannagl M."/>
            <person name="Wang X."/>
            <person name="Yang L."/>
            <person name="Nasrallah M.E."/>
            <person name="Bergelson J."/>
            <person name="Carrington J.C."/>
            <person name="Gaut B.S."/>
            <person name="Schmutz J."/>
            <person name="Mayer K.F.X."/>
            <person name="Van de Peer Y."/>
            <person name="Grigoriev I.V."/>
            <person name="Nordborg M."/>
            <person name="Weigel D."/>
            <person name="Guo Y.-L."/>
        </authorList>
    </citation>
    <scope>NUCLEOTIDE SEQUENCE [LARGE SCALE GENOMIC DNA]</scope>
    <source>
        <strain evidence="9">cv. MN47</strain>
    </source>
</reference>
<evidence type="ECO:0000259" key="7">
    <source>
        <dbReference type="Pfam" id="PF04042"/>
    </source>
</evidence>
<comment type="similarity">
    <text evidence="2">Belongs to the DNA polymerase epsilon subunit B family.</text>
</comment>
<feature type="domain" description="DNA polymerase alpha/delta/epsilon subunit B" evidence="7">
    <location>
        <begin position="153"/>
        <end position="253"/>
    </location>
</feature>
<organism evidence="9">
    <name type="scientific">Arabidopsis lyrata subsp. lyrata</name>
    <name type="common">Lyre-leaved rock-cress</name>
    <dbReference type="NCBI Taxonomy" id="81972"/>
    <lineage>
        <taxon>Eukaryota</taxon>
        <taxon>Viridiplantae</taxon>
        <taxon>Streptophyta</taxon>
        <taxon>Embryophyta</taxon>
        <taxon>Tracheophyta</taxon>
        <taxon>Spermatophyta</taxon>
        <taxon>Magnoliopsida</taxon>
        <taxon>eudicotyledons</taxon>
        <taxon>Gunneridae</taxon>
        <taxon>Pentapetalae</taxon>
        <taxon>rosids</taxon>
        <taxon>malvids</taxon>
        <taxon>Brassicales</taxon>
        <taxon>Brassicaceae</taxon>
        <taxon>Camelineae</taxon>
        <taxon>Arabidopsis</taxon>
    </lineage>
</organism>
<dbReference type="AlphaFoldDB" id="D7LDM9"/>
<dbReference type="Pfam" id="PF04042">
    <property type="entry name" value="DNA_pol_E_B"/>
    <property type="match status" value="1"/>
</dbReference>
<proteinExistence type="inferred from homology"/>
<evidence type="ECO:0000256" key="6">
    <source>
        <dbReference type="ARBA" id="ARBA00032930"/>
    </source>
</evidence>
<name>D7LDM9_ARALL</name>
<dbReference type="GO" id="GO:0003677">
    <property type="term" value="F:DNA binding"/>
    <property type="evidence" value="ECO:0007669"/>
    <property type="project" value="UniProtKB-KW"/>
</dbReference>
<dbReference type="GO" id="GO:0008622">
    <property type="term" value="C:epsilon DNA polymerase complex"/>
    <property type="evidence" value="ECO:0007669"/>
    <property type="project" value="InterPro"/>
</dbReference>
<protein>
    <recommendedName>
        <fullName evidence="6">DNA polymerase II subunit 2</fullName>
    </recommendedName>
</protein>
<keyword evidence="5" id="KW-0539">Nucleus</keyword>
<dbReference type="EMBL" id="GL348716">
    <property type="protein sequence ID" value="EFH57444.1"/>
    <property type="molecule type" value="Genomic_DNA"/>
</dbReference>
<sequence length="322" mass="36612">MGLISQLEDGHFYLEYLSACVKIDLSKAICLFGTSTIDNLELYRDSQKIVIACGFPHLEDRDKTLSIHSENYFFGSGRPTKDEMIRLADLERKAVNDTFVIWLEGEESITVLDGFESVEIVPTLCVFMGNFCSRPSRVAMRKHASLYPTRPLTVLPRCGLPEYSTEELREVIPNAIFSSNPCRRLCSSDKTLWYRMIRSRLLKPSSEETNDPFEHLVSKLIHQSHLCPLPLLFQPIIWNYDHCLRLYPTPYTFGNAKPALKQERIVVDLLILFGIHIVLGDKSDKKVCKFGGATCFNPGSFSTDSTFVAYRPSTQEIELSPL</sequence>
<evidence type="ECO:0000313" key="8">
    <source>
        <dbReference type="EMBL" id="EFH57444.1"/>
    </source>
</evidence>
<dbReference type="STRING" id="81972.D7LDM9"/>
<evidence type="ECO:0000256" key="5">
    <source>
        <dbReference type="ARBA" id="ARBA00023242"/>
    </source>
</evidence>
<evidence type="ECO:0000256" key="3">
    <source>
        <dbReference type="ARBA" id="ARBA00022705"/>
    </source>
</evidence>
<dbReference type="InterPro" id="IPR007185">
    <property type="entry name" value="DNA_pol_a/d/e_bsu"/>
</dbReference>
<dbReference type="GO" id="GO:0006261">
    <property type="term" value="P:DNA-templated DNA replication"/>
    <property type="evidence" value="ECO:0007669"/>
    <property type="project" value="InterPro"/>
</dbReference>
<dbReference type="PANTHER" id="PTHR12708:SF0">
    <property type="entry name" value="DNA POLYMERASE EPSILON SUBUNIT 2"/>
    <property type="match status" value="1"/>
</dbReference>
<evidence type="ECO:0000256" key="1">
    <source>
        <dbReference type="ARBA" id="ARBA00004123"/>
    </source>
</evidence>
<comment type="subcellular location">
    <subcellularLocation>
        <location evidence="1">Nucleus</location>
    </subcellularLocation>
</comment>
<accession>D7LDM9</accession>
<dbReference type="GO" id="GO:0042276">
    <property type="term" value="P:error-prone translesion synthesis"/>
    <property type="evidence" value="ECO:0007669"/>
    <property type="project" value="TreeGrafter"/>
</dbReference>
<keyword evidence="3" id="KW-0235">DNA replication</keyword>
<keyword evidence="9" id="KW-1185">Reference proteome</keyword>
<keyword evidence="4" id="KW-0238">DNA-binding</keyword>
<evidence type="ECO:0000256" key="4">
    <source>
        <dbReference type="ARBA" id="ARBA00023125"/>
    </source>
</evidence>
<dbReference type="PANTHER" id="PTHR12708">
    <property type="entry name" value="DNA POLYMERASE EPSILON SUBUNIT B"/>
    <property type="match status" value="1"/>
</dbReference>
<evidence type="ECO:0000256" key="2">
    <source>
        <dbReference type="ARBA" id="ARBA00009560"/>
    </source>
</evidence>